<proteinExistence type="predicted"/>
<dbReference type="Proteomes" id="UP000054251">
    <property type="component" value="Unassembled WGS sequence"/>
</dbReference>
<evidence type="ECO:0000259" key="13">
    <source>
        <dbReference type="Pfam" id="PF06747"/>
    </source>
</evidence>
<evidence type="ECO:0000256" key="7">
    <source>
        <dbReference type="ARBA" id="ARBA00023010"/>
    </source>
</evidence>
<comment type="caution">
    <text evidence="14">The sequence shown here is derived from an EMBL/GenBank/DDBJ whole genome shotgun (WGS) entry which is preliminary data.</text>
</comment>
<dbReference type="GO" id="GO:0005743">
    <property type="term" value="C:mitochondrial inner membrane"/>
    <property type="evidence" value="ECO:0007669"/>
    <property type="project" value="UniProtKB-SubCell"/>
</dbReference>
<feature type="compositionally biased region" description="Basic and acidic residues" evidence="12">
    <location>
        <begin position="229"/>
        <end position="246"/>
    </location>
</feature>
<gene>
    <name evidence="14" type="ORF">AC631_03014</name>
</gene>
<evidence type="ECO:0000256" key="3">
    <source>
        <dbReference type="ARBA" id="ARBA00013714"/>
    </source>
</evidence>
<reference evidence="14 15" key="1">
    <citation type="submission" date="2015-11" db="EMBL/GenBank/DDBJ databases">
        <title>The genome of Debaryomyces fabryi.</title>
        <authorList>
            <person name="Tafer H."/>
            <person name="Lopandic K."/>
        </authorList>
    </citation>
    <scope>NUCLEOTIDE SEQUENCE [LARGE SCALE GENOMIC DNA]</scope>
    <source>
        <strain evidence="14 15">CBS 789</strain>
    </source>
</reference>
<keyword evidence="7" id="KW-0811">Translocation</keyword>
<sequence length="246" mass="27331">MYRFAARRVFAQSTQTFSKRSFSNQGFRAARASKTNLYLGAGIALVPTIMSINYLNGSHIANEVDEKKVEEGKEKAEATGKKEIAEDAEKKAIGKGEVKTKVPAEEANPETRTEVEEESQKDGEESYEGAAYNPETGEINWDCPCLGGMAHGPCGEEFKEAFSCFIYSEAEPKGIECIKKFENMRNCFREHPEHYKEELYDDEEQEPLVDVNEKKGDASEQSAETVADDATKVVKAKAEAEDANSK</sequence>
<dbReference type="InterPro" id="IPR010625">
    <property type="entry name" value="CHCH"/>
</dbReference>
<evidence type="ECO:0000256" key="6">
    <source>
        <dbReference type="ARBA" id="ARBA00023002"/>
    </source>
</evidence>
<keyword evidence="15" id="KW-1185">Reference proteome</keyword>
<feature type="region of interest" description="Disordered" evidence="12">
    <location>
        <begin position="101"/>
        <end position="129"/>
    </location>
</feature>
<feature type="domain" description="CHCH" evidence="13">
    <location>
        <begin position="154"/>
        <end position="189"/>
    </location>
</feature>
<organism evidence="14 15">
    <name type="scientific">Debaryomyces fabryi</name>
    <dbReference type="NCBI Taxonomy" id="58627"/>
    <lineage>
        <taxon>Eukaryota</taxon>
        <taxon>Fungi</taxon>
        <taxon>Dikarya</taxon>
        <taxon>Ascomycota</taxon>
        <taxon>Saccharomycotina</taxon>
        <taxon>Pichiomycetes</taxon>
        <taxon>Debaryomycetaceae</taxon>
        <taxon>Debaryomyces</taxon>
    </lineage>
</organism>
<keyword evidence="6" id="KW-0560">Oxidoreductase</keyword>
<accession>A0A0V1PYD1</accession>
<dbReference type="PANTHER" id="PTHR21622:SF0">
    <property type="entry name" value="COILED-COIL-HELIX-COILED-COIL-HELIX DOMAIN CONTAINING 4"/>
    <property type="match status" value="1"/>
</dbReference>
<keyword evidence="9" id="KW-1015">Disulfide bond</keyword>
<keyword evidence="5" id="KW-0653">Protein transport</keyword>
<feature type="region of interest" description="Disordered" evidence="12">
    <location>
        <begin position="197"/>
        <end position="246"/>
    </location>
</feature>
<dbReference type="EMBL" id="LMYN01000059">
    <property type="protein sequence ID" value="KSA01255.1"/>
    <property type="molecule type" value="Genomic_DNA"/>
</dbReference>
<dbReference type="AlphaFoldDB" id="A0A0V1PYD1"/>
<dbReference type="OrthoDB" id="7481291at2759"/>
<evidence type="ECO:0000256" key="10">
    <source>
        <dbReference type="ARBA" id="ARBA00023284"/>
    </source>
</evidence>
<dbReference type="RefSeq" id="XP_015467357.1">
    <property type="nucleotide sequence ID" value="XM_015611843.1"/>
</dbReference>
<protein>
    <recommendedName>
        <fullName evidence="3">Mitochondrial intermembrane space import and assembly protein 40</fullName>
    </recommendedName>
    <alternativeName>
        <fullName evidence="11">Mitochondrial import inner membrane translocase TIM40</fullName>
    </alternativeName>
</protein>
<evidence type="ECO:0000256" key="5">
    <source>
        <dbReference type="ARBA" id="ARBA00022927"/>
    </source>
</evidence>
<dbReference type="PROSITE" id="PS51808">
    <property type="entry name" value="CHCH"/>
    <property type="match status" value="1"/>
</dbReference>
<dbReference type="GO" id="GO:0005758">
    <property type="term" value="C:mitochondrial intermembrane space"/>
    <property type="evidence" value="ECO:0007669"/>
    <property type="project" value="TreeGrafter"/>
</dbReference>
<evidence type="ECO:0000256" key="12">
    <source>
        <dbReference type="SAM" id="MobiDB-lite"/>
    </source>
</evidence>
<evidence type="ECO:0000313" key="14">
    <source>
        <dbReference type="EMBL" id="KSA01255.1"/>
    </source>
</evidence>
<feature type="compositionally biased region" description="Basic and acidic residues" evidence="12">
    <location>
        <begin position="101"/>
        <end position="124"/>
    </location>
</feature>
<dbReference type="GO" id="GO:0015035">
    <property type="term" value="F:protein-disulfide reductase activity"/>
    <property type="evidence" value="ECO:0007669"/>
    <property type="project" value="InterPro"/>
</dbReference>
<keyword evidence="8" id="KW-0496">Mitochondrion</keyword>
<evidence type="ECO:0000256" key="11">
    <source>
        <dbReference type="ARBA" id="ARBA00033150"/>
    </source>
</evidence>
<dbReference type="Pfam" id="PF06747">
    <property type="entry name" value="CHCH"/>
    <property type="match status" value="1"/>
</dbReference>
<evidence type="ECO:0000256" key="1">
    <source>
        <dbReference type="ARBA" id="ARBA00001973"/>
    </source>
</evidence>
<dbReference type="InterPro" id="IPR039289">
    <property type="entry name" value="CHCHD4"/>
</dbReference>
<evidence type="ECO:0000313" key="15">
    <source>
        <dbReference type="Proteomes" id="UP000054251"/>
    </source>
</evidence>
<dbReference type="PANTHER" id="PTHR21622">
    <property type="entry name" value="COILED-COIL-HELIX-COILED-COIL-HELIX DOMAIN CONTAINING 4"/>
    <property type="match status" value="1"/>
</dbReference>
<comment type="cofactor">
    <cofactor evidence="1">
        <name>Cu(2+)</name>
        <dbReference type="ChEBI" id="CHEBI:29036"/>
    </cofactor>
</comment>
<evidence type="ECO:0000256" key="4">
    <source>
        <dbReference type="ARBA" id="ARBA00022448"/>
    </source>
</evidence>
<dbReference type="GO" id="GO:0045041">
    <property type="term" value="P:protein import into mitochondrial intermembrane space"/>
    <property type="evidence" value="ECO:0007669"/>
    <property type="project" value="InterPro"/>
</dbReference>
<evidence type="ECO:0000256" key="9">
    <source>
        <dbReference type="ARBA" id="ARBA00023157"/>
    </source>
</evidence>
<dbReference type="Gene3D" id="1.10.287.2900">
    <property type="match status" value="1"/>
</dbReference>
<keyword evidence="4" id="KW-0813">Transport</keyword>
<comment type="subcellular location">
    <subcellularLocation>
        <location evidence="2">Mitochondrion inner membrane</location>
        <topology evidence="2">Single-pass type II membrane protein</topology>
        <orientation evidence="2">Intermembrane side</orientation>
    </subcellularLocation>
</comment>
<evidence type="ECO:0000256" key="2">
    <source>
        <dbReference type="ARBA" id="ARBA00004164"/>
    </source>
</evidence>
<name>A0A0V1PYD1_9ASCO</name>
<keyword evidence="10" id="KW-0676">Redox-active center</keyword>
<evidence type="ECO:0000256" key="8">
    <source>
        <dbReference type="ARBA" id="ARBA00023128"/>
    </source>
</evidence>
<dbReference type="GeneID" id="26840023"/>